<dbReference type="OrthoDB" id="2384350at2759"/>
<dbReference type="GeneID" id="14887177"/>
<feature type="non-terminal residue" evidence="3">
    <location>
        <position position="1"/>
    </location>
</feature>
<dbReference type="OMA" id="NCQINER"/>
<reference evidence="3 4" key="1">
    <citation type="submission" date="2012-10" db="EMBL/GenBank/DDBJ databases">
        <authorList>
            <person name="Zafar N."/>
            <person name="Inman J."/>
            <person name="Hall N."/>
            <person name="Lorenzi H."/>
            <person name="Caler E."/>
        </authorList>
    </citation>
    <scope>NUCLEOTIDE SEQUENCE [LARGE SCALE GENOMIC DNA]</scope>
    <source>
        <strain evidence="3 4">IP1</strain>
    </source>
</reference>
<dbReference type="KEGG" id="eiv:EIN_228690"/>
<evidence type="ECO:0000259" key="2">
    <source>
        <dbReference type="PROSITE" id="PS50172"/>
    </source>
</evidence>
<dbReference type="SUPFAM" id="SSF52113">
    <property type="entry name" value="BRCT domain"/>
    <property type="match status" value="1"/>
</dbReference>
<dbReference type="Proteomes" id="UP000014680">
    <property type="component" value="Unassembled WGS sequence"/>
</dbReference>
<keyword evidence="4" id="KW-1185">Reference proteome</keyword>
<feature type="coiled-coil region" evidence="1">
    <location>
        <begin position="34"/>
        <end position="189"/>
    </location>
</feature>
<evidence type="ECO:0000313" key="4">
    <source>
        <dbReference type="Proteomes" id="UP000014680"/>
    </source>
</evidence>
<gene>
    <name evidence="3" type="ORF">EIN_228690</name>
</gene>
<proteinExistence type="predicted"/>
<dbReference type="RefSeq" id="XP_004255157.1">
    <property type="nucleotide sequence ID" value="XM_004255109.1"/>
</dbReference>
<evidence type="ECO:0000256" key="1">
    <source>
        <dbReference type="SAM" id="Coils"/>
    </source>
</evidence>
<protein>
    <recommendedName>
        <fullName evidence="2">BRCT domain-containing protein</fullName>
    </recommendedName>
</protein>
<feature type="domain" description="BRCT" evidence="2">
    <location>
        <begin position="215"/>
        <end position="307"/>
    </location>
</feature>
<dbReference type="InterPro" id="IPR001357">
    <property type="entry name" value="BRCT_dom"/>
</dbReference>
<dbReference type="InterPro" id="IPR036420">
    <property type="entry name" value="BRCT_dom_sf"/>
</dbReference>
<dbReference type="AlphaFoldDB" id="A0A0A1U2U1"/>
<accession>A0A0A1U2U1</accession>
<evidence type="ECO:0000313" key="3">
    <source>
        <dbReference type="EMBL" id="ELP88386.1"/>
    </source>
</evidence>
<name>A0A0A1U2U1_ENTIV</name>
<dbReference type="EMBL" id="KB206756">
    <property type="protein sequence ID" value="ELP88386.1"/>
    <property type="molecule type" value="Genomic_DNA"/>
</dbReference>
<dbReference type="VEuPathDB" id="AmoebaDB:EIN_228690"/>
<keyword evidence="1" id="KW-0175">Coiled coil</keyword>
<sequence length="307" mass="35081">MERTNTQTTQQYITALKFSNKEMLENQVQIQPVIEGLLAQMNTLKEENDVLRKQLEVLVASSEEKLKQQDNNDQLDELGRQINLLKKDCEEKDAMIRQLHHKNALDEESFNTQKEDLIAQIEHYKNTVVNLQSEVDRHTQLFANETTQIQLLSKQLEDMKKEKKMVEMVNGYNTSLQDLTLQITNLRAELSAKPKMVMSTFTKEKCTKEMSGIVEESEIEKGIDLRLSPIRVRPKSPKSVVLLSGLSPETKGKIQSEVQMRNKILAPKYSSAVTHVVVSSKLTMAAVQALVEGKWVVSKNWVLEGMR</sequence>
<feature type="non-terminal residue" evidence="3">
    <location>
        <position position="307"/>
    </location>
</feature>
<dbReference type="PROSITE" id="PS50172">
    <property type="entry name" value="BRCT"/>
    <property type="match status" value="1"/>
</dbReference>
<organism evidence="3 4">
    <name type="scientific">Entamoeba invadens IP1</name>
    <dbReference type="NCBI Taxonomy" id="370355"/>
    <lineage>
        <taxon>Eukaryota</taxon>
        <taxon>Amoebozoa</taxon>
        <taxon>Evosea</taxon>
        <taxon>Archamoebae</taxon>
        <taxon>Mastigamoebida</taxon>
        <taxon>Entamoebidae</taxon>
        <taxon>Entamoeba</taxon>
    </lineage>
</organism>
<dbReference type="Gene3D" id="3.40.50.10190">
    <property type="entry name" value="BRCT domain"/>
    <property type="match status" value="1"/>
</dbReference>